<dbReference type="Gene3D" id="3.10.10.10">
    <property type="entry name" value="HIV Type 1 Reverse Transcriptase, subunit A, domain 1"/>
    <property type="match status" value="1"/>
</dbReference>
<dbReference type="SMR" id="A0A1S3ZU84"/>
<dbReference type="CDD" id="cd01647">
    <property type="entry name" value="RT_LTR"/>
    <property type="match status" value="1"/>
</dbReference>
<dbReference type="InterPro" id="IPR053134">
    <property type="entry name" value="RNA-dir_DNA_polymerase"/>
</dbReference>
<protein>
    <submittedName>
        <fullName evidence="2">RNA-directed DNA polymerase homolog</fullName>
    </submittedName>
</protein>
<organism evidence="2">
    <name type="scientific">Nicotiana tabacum</name>
    <name type="common">Common tobacco</name>
    <dbReference type="NCBI Taxonomy" id="4097"/>
    <lineage>
        <taxon>Eukaryota</taxon>
        <taxon>Viridiplantae</taxon>
        <taxon>Streptophyta</taxon>
        <taxon>Embryophyta</taxon>
        <taxon>Tracheophyta</taxon>
        <taxon>Spermatophyta</taxon>
        <taxon>Magnoliopsida</taxon>
        <taxon>eudicotyledons</taxon>
        <taxon>Gunneridae</taxon>
        <taxon>Pentapetalae</taxon>
        <taxon>asterids</taxon>
        <taxon>lamiids</taxon>
        <taxon>Solanales</taxon>
        <taxon>Solanaceae</taxon>
        <taxon>Nicotianoideae</taxon>
        <taxon>Nicotianeae</taxon>
        <taxon>Nicotiana</taxon>
    </lineage>
</organism>
<dbReference type="PANTHER" id="PTHR24559:SF431">
    <property type="entry name" value="RNA-DIRECTED DNA POLYMERASE HOMOLOG"/>
    <property type="match status" value="1"/>
</dbReference>
<keyword evidence="2" id="KW-0695">RNA-directed DNA polymerase</keyword>
<name>A0A1S3ZU84_TOBAC</name>
<dbReference type="GO" id="GO:0003964">
    <property type="term" value="F:RNA-directed DNA polymerase activity"/>
    <property type="evidence" value="ECO:0007669"/>
    <property type="project" value="UniProtKB-KW"/>
</dbReference>
<dbReference type="PROSITE" id="PS50878">
    <property type="entry name" value="RT_POL"/>
    <property type="match status" value="1"/>
</dbReference>
<proteinExistence type="predicted"/>
<sequence>MDKLLANSSVRESKYPQWVANVVIVKKKNGKWRMCVDFTDLNMACPKDSFPLPHIDQLIDAMTWHELLSFMDAYSGYNQILMEEEDEEKATFITHKGTYCYRVMPFRLKNAGATYQRLVTKMFKDHLGKIMEVYVDDMLVKSKSKEHHIDHLKEALDILRQYSMKLNPERCAFGVTSGRIAALSRFISRSSHRCHKFFNVLKKDNRFLWNSKCIEALRELKAYLSSPLLHAKAEPGKCL</sequence>
<accession>A0A1S3ZU84</accession>
<keyword evidence="2" id="KW-0808">Transferase</keyword>
<evidence type="ECO:0000313" key="2">
    <source>
        <dbReference type="RefSeq" id="XP_016467975.1"/>
    </source>
</evidence>
<dbReference type="OMA" id="PERCAFG"/>
<keyword evidence="2" id="KW-0548">Nucleotidyltransferase</keyword>
<dbReference type="InterPro" id="IPR043128">
    <property type="entry name" value="Rev_trsase/Diguanyl_cyclase"/>
</dbReference>
<dbReference type="Pfam" id="PF00078">
    <property type="entry name" value="RVT_1"/>
    <property type="match status" value="1"/>
</dbReference>
<dbReference type="InterPro" id="IPR043502">
    <property type="entry name" value="DNA/RNA_pol_sf"/>
</dbReference>
<dbReference type="AlphaFoldDB" id="A0A1S3ZU84"/>
<dbReference type="STRING" id="4097.A0A1S3ZU84"/>
<dbReference type="Gene3D" id="3.30.70.270">
    <property type="match status" value="2"/>
</dbReference>
<dbReference type="RefSeq" id="XP_016467975.1">
    <property type="nucleotide sequence ID" value="XM_016612489.1"/>
</dbReference>
<dbReference type="PANTHER" id="PTHR24559">
    <property type="entry name" value="TRANSPOSON TY3-I GAG-POL POLYPROTEIN"/>
    <property type="match status" value="1"/>
</dbReference>
<dbReference type="PaxDb" id="4097-A0A1S3ZU84"/>
<dbReference type="OrthoDB" id="1936626at2759"/>
<dbReference type="InterPro" id="IPR000477">
    <property type="entry name" value="RT_dom"/>
</dbReference>
<evidence type="ECO:0000259" key="1">
    <source>
        <dbReference type="PROSITE" id="PS50878"/>
    </source>
</evidence>
<gene>
    <name evidence="2" type="primary">LOC107790552</name>
</gene>
<feature type="domain" description="Reverse transcriptase" evidence="1">
    <location>
        <begin position="6"/>
        <end position="214"/>
    </location>
</feature>
<dbReference type="KEGG" id="nta:107790552"/>
<reference evidence="2" key="1">
    <citation type="submission" date="2025-08" db="UniProtKB">
        <authorList>
            <consortium name="RefSeq"/>
        </authorList>
    </citation>
    <scope>IDENTIFICATION</scope>
</reference>
<dbReference type="SUPFAM" id="SSF56672">
    <property type="entry name" value="DNA/RNA polymerases"/>
    <property type="match status" value="1"/>
</dbReference>